<reference evidence="3 4" key="1">
    <citation type="submission" date="2017-08" db="EMBL/GenBank/DDBJ databases">
        <authorList>
            <person name="de Groot N.N."/>
        </authorList>
    </citation>
    <scope>NUCLEOTIDE SEQUENCE [LARGE SCALE GENOMIC DNA]</scope>
    <source>
        <strain evidence="3 4">USBA 78</strain>
    </source>
</reference>
<feature type="transmembrane region" description="Helical" evidence="1">
    <location>
        <begin position="27"/>
        <end position="47"/>
    </location>
</feature>
<dbReference type="PANTHER" id="PTHR33121:SF79">
    <property type="entry name" value="CYCLIC DI-GMP PHOSPHODIESTERASE PDED-RELATED"/>
    <property type="match status" value="1"/>
</dbReference>
<dbReference type="Gene3D" id="3.20.20.450">
    <property type="entry name" value="EAL domain"/>
    <property type="match status" value="1"/>
</dbReference>
<dbReference type="RefSeq" id="WP_097053765.1">
    <property type="nucleotide sequence ID" value="NZ_OBMM01000012.1"/>
</dbReference>
<dbReference type="InterPro" id="IPR001633">
    <property type="entry name" value="EAL_dom"/>
</dbReference>
<dbReference type="SMART" id="SM00052">
    <property type="entry name" value="EAL"/>
    <property type="match status" value="1"/>
</dbReference>
<evidence type="ECO:0000259" key="2">
    <source>
        <dbReference type="PROSITE" id="PS50883"/>
    </source>
</evidence>
<keyword evidence="1" id="KW-0472">Membrane</keyword>
<evidence type="ECO:0000313" key="3">
    <source>
        <dbReference type="EMBL" id="SOC31030.1"/>
    </source>
</evidence>
<sequence>MSIQSSSVNARGTENVFRILGARSRRIVGIGIVVLSSALISIATWLLQNEYVQQRNTAQLEELARQVLHRTELAIDYAVISLGDVISPTGDLCHPQALRSLGEQVFFRGAVKEISVHDPGGKLLCSTQAAVEERTVDLWTEMAEFAALNPSITLQPIQPEAHGLFRVLWRVNGSYTVSATLNIDMLMFDIFPAALRDDAFADVVIGSEHVVARFGAVTNLSSSSPAMTFEVDAARYPIVARLGVGERAFAGWNAGSASTKLVLGAFLGAALGGLIARAAFRPVGPVEILRSAIQARELVPFYQPIFALPSQKIVGCEVLVRWIRTDGTIVVPDQFIPLAESSGLVALMTENIIEQALRQLRPLLRHTPDFKVAFNISPSHFTSRDFLDRLDRLVDQSGCTRQQVVLELTERTSFDDMSFAVTVAGTASDRGYCISLDDTGAGHNGLGHIQDLRPSVIKIDKKFVDVVSTDPTADAIIEVLVRLADRIGATLVAEGVEHEHQVTALSRFGVHQAQGYLVSKPLNYETFKTFLVNHGFRSLNESDGVSQPQR</sequence>
<dbReference type="Proteomes" id="UP000219068">
    <property type="component" value="Unassembled WGS sequence"/>
</dbReference>
<dbReference type="SUPFAM" id="SSF141868">
    <property type="entry name" value="EAL domain-like"/>
    <property type="match status" value="1"/>
</dbReference>
<dbReference type="PROSITE" id="PS50883">
    <property type="entry name" value="EAL"/>
    <property type="match status" value="1"/>
</dbReference>
<dbReference type="EMBL" id="OBMM01000012">
    <property type="protein sequence ID" value="SOC31030.1"/>
    <property type="molecule type" value="Genomic_DNA"/>
</dbReference>
<evidence type="ECO:0000313" key="4">
    <source>
        <dbReference type="Proteomes" id="UP000219068"/>
    </source>
</evidence>
<evidence type="ECO:0000256" key="1">
    <source>
        <dbReference type="SAM" id="Phobius"/>
    </source>
</evidence>
<name>A0A285U2S3_9PROT</name>
<organism evidence="3 4">
    <name type="scientific">Thalassospira xiamenensis</name>
    <dbReference type="NCBI Taxonomy" id="220697"/>
    <lineage>
        <taxon>Bacteria</taxon>
        <taxon>Pseudomonadati</taxon>
        <taxon>Pseudomonadota</taxon>
        <taxon>Alphaproteobacteria</taxon>
        <taxon>Rhodospirillales</taxon>
        <taxon>Thalassospiraceae</taxon>
        <taxon>Thalassospira</taxon>
    </lineage>
</organism>
<protein>
    <submittedName>
        <fullName evidence="3">Sensor c-di-GMP phosphodiesterase, contains CSS-motif sensor and EAL domain</fullName>
    </submittedName>
</protein>
<feature type="domain" description="EAL" evidence="2">
    <location>
        <begin position="282"/>
        <end position="535"/>
    </location>
</feature>
<proteinExistence type="predicted"/>
<keyword evidence="1" id="KW-1133">Transmembrane helix</keyword>
<dbReference type="PANTHER" id="PTHR33121">
    <property type="entry name" value="CYCLIC DI-GMP PHOSPHODIESTERASE PDEF"/>
    <property type="match status" value="1"/>
</dbReference>
<dbReference type="InterPro" id="IPR035919">
    <property type="entry name" value="EAL_sf"/>
</dbReference>
<keyword evidence="1" id="KW-0812">Transmembrane</keyword>
<accession>A0A285U2S3</accession>
<dbReference type="InterPro" id="IPR050706">
    <property type="entry name" value="Cyclic-di-GMP_PDE-like"/>
</dbReference>
<dbReference type="Pfam" id="PF00563">
    <property type="entry name" value="EAL"/>
    <property type="match status" value="1"/>
</dbReference>
<dbReference type="GO" id="GO:0071111">
    <property type="term" value="F:cyclic-guanylate-specific phosphodiesterase activity"/>
    <property type="evidence" value="ECO:0007669"/>
    <property type="project" value="InterPro"/>
</dbReference>
<dbReference type="AlphaFoldDB" id="A0A285U2S3"/>
<gene>
    <name evidence="3" type="ORF">SAMN05428964_1128</name>
</gene>
<dbReference type="CDD" id="cd01948">
    <property type="entry name" value="EAL"/>
    <property type="match status" value="1"/>
</dbReference>